<dbReference type="Proteomes" id="UP000093795">
    <property type="component" value="Unassembled WGS sequence"/>
</dbReference>
<evidence type="ECO:0000313" key="3">
    <source>
        <dbReference type="Proteomes" id="UP000093795"/>
    </source>
</evidence>
<dbReference type="InterPro" id="IPR029058">
    <property type="entry name" value="AB_hydrolase_fold"/>
</dbReference>
<gene>
    <name evidence="2" type="ORF">A9X01_17285</name>
</gene>
<feature type="region of interest" description="Disordered" evidence="1">
    <location>
        <begin position="1"/>
        <end position="41"/>
    </location>
</feature>
<dbReference type="AlphaFoldDB" id="A0A1A3CKA0"/>
<organism evidence="2 3">
    <name type="scientific">Mycobacterium asiaticum</name>
    <dbReference type="NCBI Taxonomy" id="1790"/>
    <lineage>
        <taxon>Bacteria</taxon>
        <taxon>Bacillati</taxon>
        <taxon>Actinomycetota</taxon>
        <taxon>Actinomycetes</taxon>
        <taxon>Mycobacteriales</taxon>
        <taxon>Mycobacteriaceae</taxon>
        <taxon>Mycobacterium</taxon>
    </lineage>
</organism>
<feature type="compositionally biased region" description="Basic and acidic residues" evidence="1">
    <location>
        <begin position="15"/>
        <end position="27"/>
    </location>
</feature>
<dbReference type="GO" id="GO:0004806">
    <property type="term" value="F:triacylglycerol lipase activity"/>
    <property type="evidence" value="ECO:0007669"/>
    <property type="project" value="InterPro"/>
</dbReference>
<dbReference type="Gene3D" id="3.40.50.1820">
    <property type="entry name" value="alpha/beta hydrolase"/>
    <property type="match status" value="1"/>
</dbReference>
<dbReference type="OrthoDB" id="9798122at2"/>
<dbReference type="RefSeq" id="WP_065120506.1">
    <property type="nucleotide sequence ID" value="NZ_LZKQ01000103.1"/>
</dbReference>
<comment type="caution">
    <text evidence="2">The sequence shown here is derived from an EMBL/GenBank/DDBJ whole genome shotgun (WGS) entry which is preliminary data.</text>
</comment>
<dbReference type="PANTHER" id="PTHR34853">
    <property type="match status" value="1"/>
</dbReference>
<dbReference type="GO" id="GO:0016042">
    <property type="term" value="P:lipid catabolic process"/>
    <property type="evidence" value="ECO:0007669"/>
    <property type="project" value="InterPro"/>
</dbReference>
<dbReference type="InterPro" id="IPR005152">
    <property type="entry name" value="Lipase_secreted"/>
</dbReference>
<proteinExistence type="predicted"/>
<protein>
    <submittedName>
        <fullName evidence="2">Lipase</fullName>
    </submittedName>
</protein>
<name>A0A1A3CKA0_MYCAS</name>
<dbReference type="STRING" id="1790.A5645_18670"/>
<evidence type="ECO:0000313" key="2">
    <source>
        <dbReference type="EMBL" id="OBI86266.1"/>
    </source>
</evidence>
<dbReference type="Pfam" id="PF03583">
    <property type="entry name" value="LIP"/>
    <property type="match status" value="1"/>
</dbReference>
<sequence length="447" mass="48854">MDSHSATSVKLAGPPHEELRRSERPISPDDDPFYQAPHGYEQAEPGTVLRSRDVEIGFLGLVPQRVNATQLLYRTTNLHEEPEVAVTTVLVPAQRAADAAFPVLSYQCAIDAVASRCFPSFAMRRGARPIGAFVQAEYLLVTAALAEGWAVCVPDHEGCHGMWGSPVEPGYRILDGLRAAMRCERLDLSPAAPVGMWGYSGGGLASAWAAELCERYAPELNVVGAVLGSPVADPGSVARRLNRSFFAGLAALMISALTQVFPGAQKVVDEHATEEGKALLDKLQTMTTAQAVWQFRNVDIGSYVDMTADELWDLPEVRHIFDETKLGKSRPKPAVLVIQAVHDGIISVDDVDALVAEYERIGAAVTYHRDRFCGHLLLHPLSAPMALRWLRDRFTARPVDEHKTRTVWPTLFNPSTYLGMAKLGIITAKVVLGRTIERQPLSTTDAE</sequence>
<dbReference type="EMBL" id="LZKQ01000103">
    <property type="protein sequence ID" value="OBI86266.1"/>
    <property type="molecule type" value="Genomic_DNA"/>
</dbReference>
<accession>A0A1A3CKA0</accession>
<dbReference type="SUPFAM" id="SSF53474">
    <property type="entry name" value="alpha/beta-Hydrolases"/>
    <property type="match status" value="1"/>
</dbReference>
<evidence type="ECO:0000256" key="1">
    <source>
        <dbReference type="SAM" id="MobiDB-lite"/>
    </source>
</evidence>
<dbReference type="Gene3D" id="1.10.260.130">
    <property type="match status" value="1"/>
</dbReference>
<dbReference type="eggNOG" id="COG1073">
    <property type="taxonomic scope" value="Bacteria"/>
</dbReference>
<dbReference type="PIRSF" id="PIRSF029171">
    <property type="entry name" value="Esterase_LipA"/>
    <property type="match status" value="1"/>
</dbReference>
<dbReference type="PANTHER" id="PTHR34853:SF1">
    <property type="entry name" value="LIPASE 5"/>
    <property type="match status" value="1"/>
</dbReference>
<reference evidence="2 3" key="1">
    <citation type="submission" date="2016-06" db="EMBL/GenBank/DDBJ databases">
        <authorList>
            <person name="Kjaerup R.B."/>
            <person name="Dalgaard T.S."/>
            <person name="Juul-Madsen H.R."/>
        </authorList>
    </citation>
    <scope>NUCLEOTIDE SEQUENCE [LARGE SCALE GENOMIC DNA]</scope>
    <source>
        <strain evidence="2 3">1081914.2</strain>
    </source>
</reference>